<dbReference type="Gene3D" id="3.40.309.10">
    <property type="entry name" value="Aldehyde Dehydrogenase, Chain A, domain 2"/>
    <property type="match status" value="1"/>
</dbReference>
<dbReference type="InterPro" id="IPR015590">
    <property type="entry name" value="Aldehyde_DH_dom"/>
</dbReference>
<dbReference type="InterPro" id="IPR016161">
    <property type="entry name" value="Ald_DH/histidinol_DH"/>
</dbReference>
<dbReference type="InterPro" id="IPR016163">
    <property type="entry name" value="Ald_DH_C"/>
</dbReference>
<dbReference type="FunFam" id="3.40.309.10:FF:000012">
    <property type="entry name" value="Betaine aldehyde dehydrogenase"/>
    <property type="match status" value="1"/>
</dbReference>
<dbReference type="RefSeq" id="WP_065241128.1">
    <property type="nucleotide sequence ID" value="NZ_JARWBO010000008.1"/>
</dbReference>
<evidence type="ECO:0000313" key="7">
    <source>
        <dbReference type="Proteomes" id="UP000092504"/>
    </source>
</evidence>
<proteinExistence type="inferred from homology"/>
<dbReference type="InterPro" id="IPR016160">
    <property type="entry name" value="Ald_DH_CS_CYS"/>
</dbReference>
<dbReference type="EC" id="1.2.1.5" evidence="6"/>
<sequence length="495" mass="52933">MAAHDLSFWRDLRSRLTLPDGAFIDGWRVQADDGETLTTWNPATGEALTEVAACGVDDVERAVAAARRSFEAGDWSRAAPAHRKAVLQRLAALMMEHQEELALLETLDTGKPIRDAFELDIPGAAGCFGWYAEATDKLYGEVAPTDGDNLATITREPVGVVAAVIPWNFPLDITAWKLAPALAAGNSVILKPAEQSPLTALRLAQLATQAGIPDGVFNVLPGHGHVTGEALGLHPDVDCLTFTGSTATGKRFLEYASRSNMKQVWLECGGKSPNVVFADSDLEAAAKTAVQGIYFNQGEVCSANSRILIQRDAKDAFVERFVAAASELVVGDPLDPSTDVGSLIDAGHAGKVRGYISLGLEEGARLALGEAPGGEERDAFVSPTLFEGVTPQMTIAREEIFGPVAVLIEFADEDEAVAIANDSIYGLAASVWTENLSRAHRVSRRLRAGTVSVNTVDAIDFTTPFGGYKQSGFGRDLSLHALDKFTQLKTTWVRL</sequence>
<dbReference type="PROSITE" id="PS00687">
    <property type="entry name" value="ALDEHYDE_DEHYDR_GLU"/>
    <property type="match status" value="1"/>
</dbReference>
<evidence type="ECO:0000313" key="6">
    <source>
        <dbReference type="EMBL" id="OBX38115.1"/>
    </source>
</evidence>
<dbReference type="PANTHER" id="PTHR11699">
    <property type="entry name" value="ALDEHYDE DEHYDROGENASE-RELATED"/>
    <property type="match status" value="1"/>
</dbReference>
<evidence type="ECO:0000259" key="5">
    <source>
        <dbReference type="Pfam" id="PF00171"/>
    </source>
</evidence>
<organism evidence="6 7">
    <name type="scientific">Halomonas elongata</name>
    <dbReference type="NCBI Taxonomy" id="2746"/>
    <lineage>
        <taxon>Bacteria</taxon>
        <taxon>Pseudomonadati</taxon>
        <taxon>Pseudomonadota</taxon>
        <taxon>Gammaproteobacteria</taxon>
        <taxon>Oceanospirillales</taxon>
        <taxon>Halomonadaceae</taxon>
        <taxon>Halomonas</taxon>
    </lineage>
</organism>
<feature type="domain" description="Aldehyde dehydrogenase" evidence="5">
    <location>
        <begin position="31"/>
        <end position="490"/>
    </location>
</feature>
<gene>
    <name evidence="6" type="primary">puuC_4</name>
    <name evidence="6" type="ORF">A8U91_02501</name>
</gene>
<evidence type="ECO:0000256" key="3">
    <source>
        <dbReference type="PROSITE-ProRule" id="PRU10007"/>
    </source>
</evidence>
<evidence type="ECO:0000256" key="2">
    <source>
        <dbReference type="ARBA" id="ARBA00023002"/>
    </source>
</evidence>
<dbReference type="PATRIC" id="fig|2746.7.peg.2565"/>
<dbReference type="EMBL" id="MAJD01000001">
    <property type="protein sequence ID" value="OBX38115.1"/>
    <property type="molecule type" value="Genomic_DNA"/>
</dbReference>
<dbReference type="Gene3D" id="3.40.605.10">
    <property type="entry name" value="Aldehyde Dehydrogenase, Chain A, domain 1"/>
    <property type="match status" value="1"/>
</dbReference>
<protein>
    <submittedName>
        <fullName evidence="6">Aldehyde dehydrogenase PuuC</fullName>
        <ecNumber evidence="6">1.2.1.5</ecNumber>
    </submittedName>
</protein>
<dbReference type="GO" id="GO:0004030">
    <property type="term" value="F:aldehyde dehydrogenase [NAD(P)+] activity"/>
    <property type="evidence" value="ECO:0007669"/>
    <property type="project" value="UniProtKB-EC"/>
</dbReference>
<dbReference type="SUPFAM" id="SSF53720">
    <property type="entry name" value="ALDH-like"/>
    <property type="match status" value="1"/>
</dbReference>
<dbReference type="InterPro" id="IPR029510">
    <property type="entry name" value="Ald_DH_CS_GLU"/>
</dbReference>
<keyword evidence="2 4" id="KW-0560">Oxidoreductase</keyword>
<comment type="similarity">
    <text evidence="1 4">Belongs to the aldehyde dehydrogenase family.</text>
</comment>
<feature type="active site" evidence="3">
    <location>
        <position position="267"/>
    </location>
</feature>
<dbReference type="FunFam" id="3.40.605.10:FF:000026">
    <property type="entry name" value="Aldehyde dehydrogenase, putative"/>
    <property type="match status" value="1"/>
</dbReference>
<dbReference type="Pfam" id="PF00171">
    <property type="entry name" value="Aldedh"/>
    <property type="match status" value="1"/>
</dbReference>
<name>A0A1B8P748_HALEL</name>
<dbReference type="InterPro" id="IPR016162">
    <property type="entry name" value="Ald_DH_N"/>
</dbReference>
<dbReference type="CDD" id="cd07112">
    <property type="entry name" value="ALDH_GABALDH-PuuC"/>
    <property type="match status" value="1"/>
</dbReference>
<accession>A0A1B8P748</accession>
<dbReference type="AlphaFoldDB" id="A0A1B8P748"/>
<evidence type="ECO:0000256" key="4">
    <source>
        <dbReference type="RuleBase" id="RU003345"/>
    </source>
</evidence>
<dbReference type="FunFam" id="3.40.605.10:FF:000001">
    <property type="entry name" value="Aldehyde dehydrogenase 1"/>
    <property type="match status" value="1"/>
</dbReference>
<reference evidence="6 7" key="1">
    <citation type="submission" date="2016-06" db="EMBL/GenBank/DDBJ databases">
        <title>Genome sequence of halotolerant plant growth promoting strain of Halomonas elongata HEK1 isolated from salterns of Rann of Kutch, Gujarat, India.</title>
        <authorList>
            <person name="Gaba S."/>
            <person name="Singh R.N."/>
            <person name="Abrol S."/>
            <person name="Kaushik R."/>
            <person name="Saxena A.K."/>
        </authorList>
    </citation>
    <scope>NUCLEOTIDE SEQUENCE [LARGE SCALE GENOMIC DNA]</scope>
    <source>
        <strain evidence="6 7">HEK1</strain>
    </source>
</reference>
<evidence type="ECO:0000256" key="1">
    <source>
        <dbReference type="ARBA" id="ARBA00009986"/>
    </source>
</evidence>
<dbReference type="Proteomes" id="UP000092504">
    <property type="component" value="Unassembled WGS sequence"/>
</dbReference>
<dbReference type="PROSITE" id="PS00070">
    <property type="entry name" value="ALDEHYDE_DEHYDR_CYS"/>
    <property type="match status" value="1"/>
</dbReference>
<comment type="caution">
    <text evidence="6">The sequence shown here is derived from an EMBL/GenBank/DDBJ whole genome shotgun (WGS) entry which is preliminary data.</text>
</comment>